<feature type="domain" description="Polysaccharide biosynthesis protein CapD-like" evidence="2">
    <location>
        <begin position="10"/>
        <end position="284"/>
    </location>
</feature>
<dbReference type="InterPro" id="IPR003869">
    <property type="entry name" value="Polysac_CapD-like"/>
</dbReference>
<evidence type="ECO:0000259" key="2">
    <source>
        <dbReference type="Pfam" id="PF02719"/>
    </source>
</evidence>
<dbReference type="InterPro" id="IPR036291">
    <property type="entry name" value="NAD(P)-bd_dom_sf"/>
</dbReference>
<comment type="similarity">
    <text evidence="1">Belongs to the polysaccharide synthase family.</text>
</comment>
<gene>
    <name evidence="3" type="ORF">LCGC14_0306150</name>
</gene>
<protein>
    <recommendedName>
        <fullName evidence="2">Polysaccharide biosynthesis protein CapD-like domain-containing protein</fullName>
    </recommendedName>
</protein>
<dbReference type="Pfam" id="PF02719">
    <property type="entry name" value="Polysacc_synt_2"/>
    <property type="match status" value="1"/>
</dbReference>
<evidence type="ECO:0000256" key="1">
    <source>
        <dbReference type="ARBA" id="ARBA00007430"/>
    </source>
</evidence>
<dbReference type="EMBL" id="LAZR01000195">
    <property type="protein sequence ID" value="KKN82791.1"/>
    <property type="molecule type" value="Genomic_DNA"/>
</dbReference>
<reference evidence="3" key="1">
    <citation type="journal article" date="2015" name="Nature">
        <title>Complex archaea that bridge the gap between prokaryotes and eukaryotes.</title>
        <authorList>
            <person name="Spang A."/>
            <person name="Saw J.H."/>
            <person name="Jorgensen S.L."/>
            <person name="Zaremba-Niedzwiedzka K."/>
            <person name="Martijn J."/>
            <person name="Lind A.E."/>
            <person name="van Eijk R."/>
            <person name="Schleper C."/>
            <person name="Guy L."/>
            <person name="Ettema T.J."/>
        </authorList>
    </citation>
    <scope>NUCLEOTIDE SEQUENCE</scope>
</reference>
<name>A0A0F9WAQ4_9ZZZZ</name>
<proteinExistence type="inferred from homology"/>
<dbReference type="SUPFAM" id="SSF51735">
    <property type="entry name" value="NAD(P)-binding Rossmann-fold domains"/>
    <property type="match status" value="1"/>
</dbReference>
<dbReference type="InterPro" id="IPR051203">
    <property type="entry name" value="Polysaccharide_Synthase-Rel"/>
</dbReference>
<dbReference type="Gene3D" id="3.40.50.720">
    <property type="entry name" value="NAD(P)-binding Rossmann-like Domain"/>
    <property type="match status" value="1"/>
</dbReference>
<evidence type="ECO:0000313" key="3">
    <source>
        <dbReference type="EMBL" id="KKN82791.1"/>
    </source>
</evidence>
<organism evidence="3">
    <name type="scientific">marine sediment metagenome</name>
    <dbReference type="NCBI Taxonomy" id="412755"/>
    <lineage>
        <taxon>unclassified sequences</taxon>
        <taxon>metagenomes</taxon>
        <taxon>ecological metagenomes</taxon>
    </lineage>
</organism>
<dbReference type="PANTHER" id="PTHR43318">
    <property type="entry name" value="UDP-N-ACETYLGLUCOSAMINE 4,6-DEHYDRATASE"/>
    <property type="match status" value="1"/>
</dbReference>
<accession>A0A0F9WAQ4</accession>
<dbReference type="AlphaFoldDB" id="A0A0F9WAQ4"/>
<dbReference type="CDD" id="cd05237">
    <property type="entry name" value="UDP_invert_4-6DH_SDR_e"/>
    <property type="match status" value="1"/>
</dbReference>
<comment type="caution">
    <text evidence="3">The sequence shown here is derived from an EMBL/GenBank/DDBJ whole genome shotgun (WGS) entry which is preliminary data.</text>
</comment>
<sequence length="327" mass="36746">MKKLFKNKTIFISGSTGSWGTELTKQLLEFRPKEIRMFSRGEYAQVKSKRLFNNNSRLKYIIGDVRDFKSVDKACKGVDFIFHLAALKHVPICEEQSDEAIKTNIIGTQNIVEAALKNKVDKVIDVSTDKACQPFNVYGITKALGEHIIQEAGRNSDTTKFIVIRGGNALGSNGSVVPLFIDKIKRDNIIPVTSPEMTRYFLTLPEAVSLLFTAATCDISGALFVMNMPSCKITDLAKVLAEYYGNKYTKIKLIGIREGEKIHEMLLSEHEAPKAYEYNNKYFIVMPNTSDIYSGKKVTFKKFTSNDKLMSLAEIRSMLDKGGFLKC</sequence>
<dbReference type="PANTHER" id="PTHR43318:SF2">
    <property type="entry name" value="UDP-N-ACETYLGLUCOSAMINE 4,6-DEHYDRATASE (INVERTING)"/>
    <property type="match status" value="1"/>
</dbReference>